<comment type="caution">
    <text evidence="4">The sequence shown here is derived from an EMBL/GenBank/DDBJ whole genome shotgun (WGS) entry which is preliminary data.</text>
</comment>
<gene>
    <name evidence="4" type="ORF">GRI75_07540</name>
</gene>
<feature type="region of interest" description="Disordered" evidence="1">
    <location>
        <begin position="88"/>
        <end position="120"/>
    </location>
</feature>
<dbReference type="RefSeq" id="WP_160746338.1">
    <property type="nucleotide sequence ID" value="NZ_WTYK01000003.1"/>
</dbReference>
<evidence type="ECO:0000259" key="3">
    <source>
        <dbReference type="Pfam" id="PF07238"/>
    </source>
</evidence>
<dbReference type="AlphaFoldDB" id="A0A6I4UWY2"/>
<reference evidence="4 5" key="1">
    <citation type="submission" date="2019-12" db="EMBL/GenBank/DDBJ databases">
        <title>Genomic-based taxomic classification of the family Erythrobacteraceae.</title>
        <authorList>
            <person name="Xu L."/>
        </authorList>
    </citation>
    <scope>NUCLEOTIDE SEQUENCE [LARGE SCALE GENOMIC DNA]</scope>
    <source>
        <strain evidence="4 5">MCCC 1K02066</strain>
    </source>
</reference>
<feature type="domain" description="PilZ" evidence="3">
    <location>
        <begin position="16"/>
        <end position="91"/>
    </location>
</feature>
<feature type="compositionally biased region" description="Basic and acidic residues" evidence="1">
    <location>
        <begin position="88"/>
        <end position="109"/>
    </location>
</feature>
<keyword evidence="5" id="KW-1185">Reference proteome</keyword>
<dbReference type="SUPFAM" id="SSF141371">
    <property type="entry name" value="PilZ domain-like"/>
    <property type="match status" value="1"/>
</dbReference>
<name>A0A6I4UWY2_9SPHN</name>
<keyword evidence="2" id="KW-0472">Membrane</keyword>
<dbReference type="InterPro" id="IPR009875">
    <property type="entry name" value="PilZ_domain"/>
</dbReference>
<evidence type="ECO:0000313" key="5">
    <source>
        <dbReference type="Proteomes" id="UP000469159"/>
    </source>
</evidence>
<evidence type="ECO:0000256" key="2">
    <source>
        <dbReference type="SAM" id="Phobius"/>
    </source>
</evidence>
<dbReference type="Gene3D" id="2.40.10.220">
    <property type="entry name" value="predicted glycosyltransferase like domains"/>
    <property type="match status" value="1"/>
</dbReference>
<accession>A0A6I4UWY2</accession>
<dbReference type="GO" id="GO:0035438">
    <property type="term" value="F:cyclic-di-GMP binding"/>
    <property type="evidence" value="ECO:0007669"/>
    <property type="project" value="InterPro"/>
</dbReference>
<dbReference type="Pfam" id="PF07238">
    <property type="entry name" value="PilZ"/>
    <property type="match status" value="1"/>
</dbReference>
<protein>
    <recommendedName>
        <fullName evidence="3">PilZ domain-containing protein</fullName>
    </recommendedName>
</protein>
<sequence length="168" mass="18226">MTRPEGQSGFVRPKPREPRSPVLLNALLRGGGQERIVRIRNVSSRGMLIETNEAPNVGVTVEVSVGRVSVLGRIVWRKDKQLGFHSRNTIDKDGLAKGHRAAKEARRSDPSPSPSPGTDRAAHYRLVSRATQFVAGIAFALGGCTVIAILLHEMLLKPVQALSTHLSP</sequence>
<evidence type="ECO:0000313" key="4">
    <source>
        <dbReference type="EMBL" id="MXP41495.1"/>
    </source>
</evidence>
<proteinExistence type="predicted"/>
<feature type="transmembrane region" description="Helical" evidence="2">
    <location>
        <begin position="133"/>
        <end position="152"/>
    </location>
</feature>
<dbReference type="Proteomes" id="UP000469159">
    <property type="component" value="Unassembled WGS sequence"/>
</dbReference>
<evidence type="ECO:0000256" key="1">
    <source>
        <dbReference type="SAM" id="MobiDB-lite"/>
    </source>
</evidence>
<keyword evidence="2" id="KW-0812">Transmembrane</keyword>
<dbReference type="EMBL" id="WTYK01000003">
    <property type="protein sequence ID" value="MXP41495.1"/>
    <property type="molecule type" value="Genomic_DNA"/>
</dbReference>
<dbReference type="OrthoDB" id="7429082at2"/>
<organism evidence="4 5">
    <name type="scientific">Croceibacterium soli</name>
    <dbReference type="NCBI Taxonomy" id="1739690"/>
    <lineage>
        <taxon>Bacteria</taxon>
        <taxon>Pseudomonadati</taxon>
        <taxon>Pseudomonadota</taxon>
        <taxon>Alphaproteobacteria</taxon>
        <taxon>Sphingomonadales</taxon>
        <taxon>Erythrobacteraceae</taxon>
        <taxon>Croceibacterium</taxon>
    </lineage>
</organism>
<keyword evidence="2" id="KW-1133">Transmembrane helix</keyword>